<reference evidence="3" key="2">
    <citation type="submission" date="2015-01" db="EMBL/GenBank/DDBJ databases">
        <title>Evolutionary Origins and Diversification of the Mycorrhizal Mutualists.</title>
        <authorList>
            <consortium name="DOE Joint Genome Institute"/>
            <consortium name="Mycorrhizal Genomics Consortium"/>
            <person name="Kohler A."/>
            <person name="Kuo A."/>
            <person name="Nagy L.G."/>
            <person name="Floudas D."/>
            <person name="Copeland A."/>
            <person name="Barry K.W."/>
            <person name="Cichocki N."/>
            <person name="Veneault-Fourrey C."/>
            <person name="LaButti K."/>
            <person name="Lindquist E.A."/>
            <person name="Lipzen A."/>
            <person name="Lundell T."/>
            <person name="Morin E."/>
            <person name="Murat C."/>
            <person name="Riley R."/>
            <person name="Ohm R."/>
            <person name="Sun H."/>
            <person name="Tunlid A."/>
            <person name="Henrissat B."/>
            <person name="Grigoriev I.V."/>
            <person name="Hibbett D.S."/>
            <person name="Martin F."/>
        </authorList>
    </citation>
    <scope>NUCLEOTIDE SEQUENCE [LARGE SCALE GENOMIC DNA]</scope>
    <source>
        <strain evidence="3">Foug A</strain>
    </source>
</reference>
<dbReference type="AlphaFoldDB" id="A0A0C3EK10"/>
<sequence>MPKENHKTADSQSSQRRHSPYSTLSAPWGPSVFTGSQCKRRRIAEGPLHPHQPFVANPTASAGNEGSNQSSAVFQDSMAIDPSNTRAVVPELPTVTGEATGKGHAAWISNLHDKLFSDENLQQLAAKSSGVFEWARLPCNFMSPRIGVIPKVRFHETMSRVPDDGRTLLDEMRTTFLRDLFTGFEYQEFRSVMRQILRLKEPLPISALDFIRERFPREDDRYVGFILNFMESLPFGASEMHVSFYDFFLDGKRSEEFLIQ</sequence>
<dbReference type="EMBL" id="KN822010">
    <property type="protein sequence ID" value="KIM68241.1"/>
    <property type="molecule type" value="Genomic_DNA"/>
</dbReference>
<evidence type="ECO:0000256" key="1">
    <source>
        <dbReference type="SAM" id="MobiDB-lite"/>
    </source>
</evidence>
<dbReference type="Proteomes" id="UP000053989">
    <property type="component" value="Unassembled WGS sequence"/>
</dbReference>
<feature type="compositionally biased region" description="Polar residues" evidence="1">
    <location>
        <begin position="10"/>
        <end position="25"/>
    </location>
</feature>
<feature type="compositionally biased region" description="Polar residues" evidence="1">
    <location>
        <begin position="58"/>
        <end position="70"/>
    </location>
</feature>
<organism evidence="2 3">
    <name type="scientific">Scleroderma citrinum Foug A</name>
    <dbReference type="NCBI Taxonomy" id="1036808"/>
    <lineage>
        <taxon>Eukaryota</taxon>
        <taxon>Fungi</taxon>
        <taxon>Dikarya</taxon>
        <taxon>Basidiomycota</taxon>
        <taxon>Agaricomycotina</taxon>
        <taxon>Agaricomycetes</taxon>
        <taxon>Agaricomycetidae</taxon>
        <taxon>Boletales</taxon>
        <taxon>Sclerodermatineae</taxon>
        <taxon>Sclerodermataceae</taxon>
        <taxon>Scleroderma</taxon>
    </lineage>
</organism>
<keyword evidence="3" id="KW-1185">Reference proteome</keyword>
<evidence type="ECO:0000313" key="3">
    <source>
        <dbReference type="Proteomes" id="UP000053989"/>
    </source>
</evidence>
<evidence type="ECO:0000313" key="2">
    <source>
        <dbReference type="EMBL" id="KIM68241.1"/>
    </source>
</evidence>
<dbReference type="InParanoid" id="A0A0C3EK10"/>
<name>A0A0C3EK10_9AGAM</name>
<dbReference type="STRING" id="1036808.A0A0C3EK10"/>
<reference evidence="2 3" key="1">
    <citation type="submission" date="2014-04" db="EMBL/GenBank/DDBJ databases">
        <authorList>
            <consortium name="DOE Joint Genome Institute"/>
            <person name="Kuo A."/>
            <person name="Kohler A."/>
            <person name="Nagy L.G."/>
            <person name="Floudas D."/>
            <person name="Copeland A."/>
            <person name="Barry K.W."/>
            <person name="Cichocki N."/>
            <person name="Veneault-Fourrey C."/>
            <person name="LaButti K."/>
            <person name="Lindquist E.A."/>
            <person name="Lipzen A."/>
            <person name="Lundell T."/>
            <person name="Morin E."/>
            <person name="Murat C."/>
            <person name="Sun H."/>
            <person name="Tunlid A."/>
            <person name="Henrissat B."/>
            <person name="Grigoriev I.V."/>
            <person name="Hibbett D.S."/>
            <person name="Martin F."/>
            <person name="Nordberg H.P."/>
            <person name="Cantor M.N."/>
            <person name="Hua S.X."/>
        </authorList>
    </citation>
    <scope>NUCLEOTIDE SEQUENCE [LARGE SCALE GENOMIC DNA]</scope>
    <source>
        <strain evidence="2 3">Foug A</strain>
    </source>
</reference>
<accession>A0A0C3EK10</accession>
<protein>
    <submittedName>
        <fullName evidence="2">Uncharacterized protein</fullName>
    </submittedName>
</protein>
<feature type="region of interest" description="Disordered" evidence="1">
    <location>
        <begin position="1"/>
        <end position="70"/>
    </location>
</feature>
<proteinExistence type="predicted"/>
<gene>
    <name evidence="2" type="ORF">SCLCIDRAFT_20633</name>
</gene>
<dbReference type="HOGENOM" id="CLU_1070230_0_0_1"/>